<feature type="compositionally biased region" description="Polar residues" evidence="1">
    <location>
        <begin position="46"/>
        <end position="56"/>
    </location>
</feature>
<evidence type="ECO:0000256" key="1">
    <source>
        <dbReference type="SAM" id="MobiDB-lite"/>
    </source>
</evidence>
<protein>
    <submittedName>
        <fullName evidence="2">Uncharacterized protein</fullName>
    </submittedName>
</protein>
<feature type="compositionally biased region" description="Low complexity" evidence="1">
    <location>
        <begin position="35"/>
        <end position="45"/>
    </location>
</feature>
<sequence>MEDIEDLVVGGGGAPLGFRLPLTTVGVKPKKNKNKNTTTTTTKPNHNLSQIPGTQSSSSEWFLHSIPWEMWEVGLLAVMEDFHVYGKFKETVDGCIHFLDLNERV</sequence>
<reference evidence="2" key="1">
    <citation type="submission" date="2018-02" db="EMBL/GenBank/DDBJ databases">
        <authorList>
            <person name="Cohen D.B."/>
            <person name="Kent A.D."/>
        </authorList>
    </citation>
    <scope>NUCLEOTIDE SEQUENCE</scope>
</reference>
<proteinExistence type="predicted"/>
<gene>
    <name evidence="2" type="ORF">FSB_LOCUS19254</name>
</gene>
<dbReference type="EMBL" id="OIVN01001223">
    <property type="protein sequence ID" value="SPC91372.1"/>
    <property type="molecule type" value="Genomic_DNA"/>
</dbReference>
<organism evidence="2">
    <name type="scientific">Fagus sylvatica</name>
    <name type="common">Beechnut</name>
    <dbReference type="NCBI Taxonomy" id="28930"/>
    <lineage>
        <taxon>Eukaryota</taxon>
        <taxon>Viridiplantae</taxon>
        <taxon>Streptophyta</taxon>
        <taxon>Embryophyta</taxon>
        <taxon>Tracheophyta</taxon>
        <taxon>Spermatophyta</taxon>
        <taxon>Magnoliopsida</taxon>
        <taxon>eudicotyledons</taxon>
        <taxon>Gunneridae</taxon>
        <taxon>Pentapetalae</taxon>
        <taxon>rosids</taxon>
        <taxon>fabids</taxon>
        <taxon>Fagales</taxon>
        <taxon>Fagaceae</taxon>
        <taxon>Fagus</taxon>
    </lineage>
</organism>
<name>A0A2N9FVQ7_FAGSY</name>
<feature type="region of interest" description="Disordered" evidence="1">
    <location>
        <begin position="27"/>
        <end position="56"/>
    </location>
</feature>
<accession>A0A2N9FVQ7</accession>
<dbReference type="AlphaFoldDB" id="A0A2N9FVQ7"/>
<evidence type="ECO:0000313" key="2">
    <source>
        <dbReference type="EMBL" id="SPC91372.1"/>
    </source>
</evidence>